<protein>
    <submittedName>
        <fullName evidence="2">Uncharacterized protein</fullName>
    </submittedName>
</protein>
<evidence type="ECO:0000313" key="2">
    <source>
        <dbReference type="EMBL" id="ASJ79301.1"/>
    </source>
</evidence>
<gene>
    <name evidence="2" type="ORF">P26059B_0025</name>
</gene>
<name>A0A384UX25_9CAUD</name>
<sequence>MNIDFKALGAKAATEGADQTKSVAGGGTDIPVAAAGPCLMRFVGYVELGKQKGTFQGQPTVKEKVRLIFELVGKRHTPVTLPNGEKLPYRVTVEENYSLNEKATFFKIFQRMNYRQDAQHIVQLLGEGFKGEIFHREWEGKDKKKRVDITLKGPGGYSIAPPRKEDEDSETGYVAVEVPPALSTLRCFLWEQADLAQWASLFIEGEYPERKDDKGVVTSPARSKNVFQNTIKNAVNFKGSPIYTLLAQNGQSLDIPTVDEQEDAPVGNDQGATVSSGTAAAPVPTTSSTKTSPSDDALGGIV</sequence>
<reference evidence="2 3" key="1">
    <citation type="journal article" date="2018" name="Sci. Rep.">
        <title>Genomic and ecological study of two distinctive freshwater bacteriophages infecting a Comamonadaceae bacterium.</title>
        <authorList>
            <person name="Moon K."/>
            <person name="Kang I."/>
            <person name="Kim S."/>
            <person name="Kim S.J."/>
            <person name="Cho J.C."/>
        </authorList>
    </citation>
    <scope>NUCLEOTIDE SEQUENCE [LARGE SCALE GENOMIC DNA]</scope>
</reference>
<feature type="region of interest" description="Disordered" evidence="1">
    <location>
        <begin position="259"/>
        <end position="302"/>
    </location>
</feature>
<proteinExistence type="predicted"/>
<accession>A0A384UX25</accession>
<organism evidence="2 3">
    <name type="scientific">Curvibacter phage P26059B</name>
    <dbReference type="NCBI Taxonomy" id="1983784"/>
    <lineage>
        <taxon>Viruses</taxon>
        <taxon>Duplodnaviria</taxon>
        <taxon>Heunggongvirae</taxon>
        <taxon>Uroviricota</taxon>
        <taxon>Caudoviricetes</taxon>
        <taxon>Autographivirales</taxon>
        <taxon>Autonotataviridae</taxon>
        <taxon>Kalppathivirus</taxon>
        <taxon>Kalppathivirus P26059B</taxon>
    </lineage>
</organism>
<evidence type="ECO:0000313" key="3">
    <source>
        <dbReference type="Proteomes" id="UP000261817"/>
    </source>
</evidence>
<keyword evidence="3" id="KW-1185">Reference proteome</keyword>
<dbReference type="EMBL" id="KY981272">
    <property type="protein sequence ID" value="ASJ79301.1"/>
    <property type="molecule type" value="Genomic_DNA"/>
</dbReference>
<feature type="compositionally biased region" description="Low complexity" evidence="1">
    <location>
        <begin position="275"/>
        <end position="294"/>
    </location>
</feature>
<dbReference type="Proteomes" id="UP000261817">
    <property type="component" value="Segment"/>
</dbReference>
<evidence type="ECO:0000256" key="1">
    <source>
        <dbReference type="SAM" id="MobiDB-lite"/>
    </source>
</evidence>